<proteinExistence type="predicted"/>
<evidence type="ECO:0000313" key="2">
    <source>
        <dbReference type="EMBL" id="MFC4131679.1"/>
    </source>
</evidence>
<name>A0ABV8LN38_9ACTN</name>
<dbReference type="InterPro" id="IPR028994">
    <property type="entry name" value="Integrin_alpha_N"/>
</dbReference>
<dbReference type="InterPro" id="IPR013517">
    <property type="entry name" value="FG-GAP"/>
</dbReference>
<gene>
    <name evidence="2" type="ORF">ACFOZ4_13810</name>
</gene>
<organism evidence="2 3">
    <name type="scientific">Hamadaea flava</name>
    <dbReference type="NCBI Taxonomy" id="1742688"/>
    <lineage>
        <taxon>Bacteria</taxon>
        <taxon>Bacillati</taxon>
        <taxon>Actinomycetota</taxon>
        <taxon>Actinomycetes</taxon>
        <taxon>Micromonosporales</taxon>
        <taxon>Micromonosporaceae</taxon>
        <taxon>Hamadaea</taxon>
    </lineage>
</organism>
<dbReference type="Gene3D" id="2.40.128.340">
    <property type="match status" value="1"/>
</dbReference>
<accession>A0ABV8LN38</accession>
<evidence type="ECO:0000313" key="3">
    <source>
        <dbReference type="Proteomes" id="UP001595816"/>
    </source>
</evidence>
<keyword evidence="3" id="KW-1185">Reference proteome</keyword>
<keyword evidence="1" id="KW-0732">Signal</keyword>
<dbReference type="Proteomes" id="UP001595816">
    <property type="component" value="Unassembled WGS sequence"/>
</dbReference>
<evidence type="ECO:0000256" key="1">
    <source>
        <dbReference type="ARBA" id="ARBA00022729"/>
    </source>
</evidence>
<reference evidence="3" key="1">
    <citation type="journal article" date="2019" name="Int. J. Syst. Evol. Microbiol.">
        <title>The Global Catalogue of Microorganisms (GCM) 10K type strain sequencing project: providing services to taxonomists for standard genome sequencing and annotation.</title>
        <authorList>
            <consortium name="The Broad Institute Genomics Platform"/>
            <consortium name="The Broad Institute Genome Sequencing Center for Infectious Disease"/>
            <person name="Wu L."/>
            <person name="Ma J."/>
        </authorList>
    </citation>
    <scope>NUCLEOTIDE SEQUENCE [LARGE SCALE GENOMIC DNA]</scope>
    <source>
        <strain evidence="3">CGMCC 4.7289</strain>
    </source>
</reference>
<dbReference type="SUPFAM" id="SSF69318">
    <property type="entry name" value="Integrin alpha N-terminal domain"/>
    <property type="match status" value="1"/>
</dbReference>
<sequence length="79" mass="8596">MFTWFGPDLANGATQLRAVTGDFNGDGRTDLAHFYNSGANRTTLWILYSTGSALTGENLRWDAYNAAGGLVWGPIRVVQ</sequence>
<comment type="caution">
    <text evidence="2">The sequence shown here is derived from an EMBL/GenBank/DDBJ whole genome shotgun (WGS) entry which is preliminary data.</text>
</comment>
<dbReference type="RefSeq" id="WP_253755413.1">
    <property type="nucleotide sequence ID" value="NZ_JAMZDZ010000001.1"/>
</dbReference>
<dbReference type="EMBL" id="JBHSAY010000006">
    <property type="protein sequence ID" value="MFC4131679.1"/>
    <property type="molecule type" value="Genomic_DNA"/>
</dbReference>
<evidence type="ECO:0008006" key="4">
    <source>
        <dbReference type="Google" id="ProtNLM"/>
    </source>
</evidence>
<protein>
    <recommendedName>
        <fullName evidence="4">VCBS repeat-containing protein</fullName>
    </recommendedName>
</protein>
<dbReference type="Pfam" id="PF01839">
    <property type="entry name" value="FG-GAP"/>
    <property type="match status" value="1"/>
</dbReference>